<reference evidence="12" key="1">
    <citation type="submission" date="2021-01" db="EMBL/GenBank/DDBJ databases">
        <authorList>
            <person name="Corre E."/>
            <person name="Pelletier E."/>
            <person name="Niang G."/>
            <person name="Scheremetjew M."/>
            <person name="Finn R."/>
            <person name="Kale V."/>
            <person name="Holt S."/>
            <person name="Cochrane G."/>
            <person name="Meng A."/>
            <person name="Brown T."/>
            <person name="Cohen L."/>
        </authorList>
    </citation>
    <scope>NUCLEOTIDE SEQUENCE</scope>
    <source>
        <strain evidence="12">GSBS06</strain>
    </source>
</reference>
<feature type="domain" description="SRP9" evidence="10">
    <location>
        <begin position="4"/>
        <end position="64"/>
    </location>
</feature>
<comment type="similarity">
    <text evidence="2">Belongs to the SRP9 family.</text>
</comment>
<evidence type="ECO:0000256" key="3">
    <source>
        <dbReference type="ARBA" id="ARBA00020414"/>
    </source>
</evidence>
<evidence type="ECO:0000256" key="2">
    <source>
        <dbReference type="ARBA" id="ARBA00009193"/>
    </source>
</evidence>
<evidence type="ECO:0000256" key="1">
    <source>
        <dbReference type="ARBA" id="ARBA00004496"/>
    </source>
</evidence>
<dbReference type="Gene3D" id="3.30.720.10">
    <property type="entry name" value="Signal recognition particle alu RNA binding heterodimer, srp9/1"/>
    <property type="match status" value="1"/>
</dbReference>
<feature type="compositionally biased region" description="Polar residues" evidence="9">
    <location>
        <begin position="88"/>
        <end position="97"/>
    </location>
</feature>
<dbReference type="FunFam" id="3.30.720.10:FF:000001">
    <property type="entry name" value="Signal recognition particle 9 kDa protein"/>
    <property type="match status" value="1"/>
</dbReference>
<organism evidence="12">
    <name type="scientific">Aplanochytrium stocchinoi</name>
    <dbReference type="NCBI Taxonomy" id="215587"/>
    <lineage>
        <taxon>Eukaryota</taxon>
        <taxon>Sar</taxon>
        <taxon>Stramenopiles</taxon>
        <taxon>Bigyra</taxon>
        <taxon>Labyrinthulomycetes</taxon>
        <taxon>Thraustochytrida</taxon>
        <taxon>Thraustochytriidae</taxon>
        <taxon>Aplanochytrium</taxon>
    </lineage>
</organism>
<gene>
    <name evidence="11" type="ORF">ASTO00021_LOCUS2984</name>
    <name evidence="12" type="ORF">ASTO00021_LOCUS2985</name>
</gene>
<evidence type="ECO:0000256" key="7">
    <source>
        <dbReference type="ARBA" id="ARBA00023274"/>
    </source>
</evidence>
<evidence type="ECO:0000313" key="12">
    <source>
        <dbReference type="EMBL" id="CAE0432667.1"/>
    </source>
</evidence>
<dbReference type="InterPro" id="IPR009018">
    <property type="entry name" value="Signal_recog_particle_SRP9/14"/>
</dbReference>
<evidence type="ECO:0000256" key="5">
    <source>
        <dbReference type="ARBA" id="ARBA00022884"/>
    </source>
</evidence>
<comment type="function">
    <text evidence="8">Component of the signal recognition particle (SRP) complex, a ribonucleoprotein complex that mediates the cotranslational targeting of secretory and membrane proteins to the endoplasmic reticulum (ER). SRP9 together with SRP14 and the Alu portion of the SRP RNA, constitutes the elongation arrest domain of SRP. The complex of SRP9 and SRP14 is required for SRP RNA binding.</text>
</comment>
<dbReference type="PANTHER" id="PTHR12834:SF12">
    <property type="entry name" value="SIGNAL RECOGNITION PARTICLE 9 KDA PROTEIN"/>
    <property type="match status" value="1"/>
</dbReference>
<comment type="subcellular location">
    <subcellularLocation>
        <location evidence="1">Cytoplasm</location>
    </subcellularLocation>
</comment>
<keyword evidence="5" id="KW-0694">RNA-binding</keyword>
<name>A0A6S8A899_9STRA</name>
<evidence type="ECO:0000259" key="10">
    <source>
        <dbReference type="Pfam" id="PF05486"/>
    </source>
</evidence>
<dbReference type="SUPFAM" id="SSF54762">
    <property type="entry name" value="Signal recognition particle alu RNA binding heterodimer, SRP9/14"/>
    <property type="match status" value="1"/>
</dbReference>
<dbReference type="EMBL" id="HBIN01004252">
    <property type="protein sequence ID" value="CAE0432666.1"/>
    <property type="molecule type" value="Transcribed_RNA"/>
</dbReference>
<dbReference type="PANTHER" id="PTHR12834">
    <property type="entry name" value="SIGNAL RECOGNITION PARTICLE 9 KDA PROTEIN"/>
    <property type="match status" value="1"/>
</dbReference>
<feature type="region of interest" description="Disordered" evidence="9">
    <location>
        <begin position="86"/>
        <end position="111"/>
    </location>
</feature>
<evidence type="ECO:0000256" key="4">
    <source>
        <dbReference type="ARBA" id="ARBA00022490"/>
    </source>
</evidence>
<dbReference type="AlphaFoldDB" id="A0A6S8A899"/>
<protein>
    <recommendedName>
        <fullName evidence="3">Signal recognition particle 9 kDa protein</fullName>
    </recommendedName>
</protein>
<evidence type="ECO:0000256" key="8">
    <source>
        <dbReference type="ARBA" id="ARBA00045462"/>
    </source>
</evidence>
<evidence type="ECO:0000313" key="11">
    <source>
        <dbReference type="EMBL" id="CAE0432666.1"/>
    </source>
</evidence>
<dbReference type="Pfam" id="PF05486">
    <property type="entry name" value="SRP9-21"/>
    <property type="match status" value="1"/>
</dbReference>
<dbReference type="InterPro" id="IPR039432">
    <property type="entry name" value="SRP9_dom"/>
</dbReference>
<keyword evidence="6" id="KW-0733">Signal recognition particle</keyword>
<evidence type="ECO:0000256" key="9">
    <source>
        <dbReference type="SAM" id="MobiDB-lite"/>
    </source>
</evidence>
<accession>A0A6S8A899</accession>
<dbReference type="EMBL" id="HBIN01004253">
    <property type="protein sequence ID" value="CAE0432667.1"/>
    <property type="molecule type" value="Transcribed_RNA"/>
</dbReference>
<proteinExistence type="inferred from homology"/>
<evidence type="ECO:0000256" key="6">
    <source>
        <dbReference type="ARBA" id="ARBA00023135"/>
    </source>
</evidence>
<sequence>MYIDRWDEFSYRAKELFVSQPEKVRYTFKYRHVDSSLVLKVTDNRVCLKYKTDKLADVNKMDKLNTWFFEQSTNTSPTLEAQMDVAEDSNNATQTKSNDQKEGKGRRRKAK</sequence>
<dbReference type="InterPro" id="IPR039914">
    <property type="entry name" value="SRP9-like"/>
</dbReference>
<keyword evidence="4" id="KW-0963">Cytoplasm</keyword>
<dbReference type="GO" id="GO:0005786">
    <property type="term" value="C:signal recognition particle, endoplasmic reticulum targeting"/>
    <property type="evidence" value="ECO:0007669"/>
    <property type="project" value="UniProtKB-KW"/>
</dbReference>
<dbReference type="GO" id="GO:0008312">
    <property type="term" value="F:7S RNA binding"/>
    <property type="evidence" value="ECO:0007669"/>
    <property type="project" value="InterPro"/>
</dbReference>
<dbReference type="GO" id="GO:0006614">
    <property type="term" value="P:SRP-dependent cotranslational protein targeting to membrane"/>
    <property type="evidence" value="ECO:0007669"/>
    <property type="project" value="InterPro"/>
</dbReference>
<dbReference type="GO" id="GO:0005829">
    <property type="term" value="C:cytosol"/>
    <property type="evidence" value="ECO:0007669"/>
    <property type="project" value="UniProtKB-ARBA"/>
</dbReference>
<keyword evidence="7" id="KW-0687">Ribonucleoprotein</keyword>